<dbReference type="InterPro" id="IPR026017">
    <property type="entry name" value="Lumazine-bd_dom"/>
</dbReference>
<dbReference type="Gene3D" id="2.40.30.20">
    <property type="match status" value="2"/>
</dbReference>
<dbReference type="Pfam" id="PF00677">
    <property type="entry name" value="Lum_binding"/>
    <property type="match status" value="2"/>
</dbReference>
<dbReference type="RefSeq" id="WP_271021802.1">
    <property type="nucleotide sequence ID" value="NZ_JAQHXR010000004.1"/>
</dbReference>
<dbReference type="SUPFAM" id="SSF63380">
    <property type="entry name" value="Riboflavin synthase domain-like"/>
    <property type="match status" value="2"/>
</dbReference>
<keyword evidence="6" id="KW-0686">Riboflavin biosynthesis</keyword>
<evidence type="ECO:0000256" key="10">
    <source>
        <dbReference type="PROSITE-ProRule" id="PRU00524"/>
    </source>
</evidence>
<evidence type="ECO:0000256" key="1">
    <source>
        <dbReference type="ARBA" id="ARBA00000968"/>
    </source>
</evidence>
<evidence type="ECO:0000256" key="5">
    <source>
        <dbReference type="ARBA" id="ARBA00013950"/>
    </source>
</evidence>
<dbReference type="Proteomes" id="UP001210261">
    <property type="component" value="Unassembled WGS sequence"/>
</dbReference>
<evidence type="ECO:0000256" key="7">
    <source>
        <dbReference type="ARBA" id="ARBA00022679"/>
    </source>
</evidence>
<sequence length="204" mass="22769">MFTGLVREIAQVKSLQDNKLTIIAKHKGKLGDSIAVNGACLTIIEILENGFSLELSEESIKNIAIKSYKNLVHIEPALKTNDRLDGHFVQGHIDGIGEITKIIKHKIGTDFYIKTTQEILSLCIPKGSICINGISLTINEVLQNGIRLTIIPHTLQNTLLHTYKVGDEVNIETDMFARMIKHFLDRKPNSPLTWEAVDRILGAY</sequence>
<evidence type="ECO:0000256" key="4">
    <source>
        <dbReference type="ARBA" id="ARBA00012827"/>
    </source>
</evidence>
<dbReference type="CDD" id="cd00402">
    <property type="entry name" value="Riboflavin_synthase_like"/>
    <property type="match status" value="1"/>
</dbReference>
<evidence type="ECO:0000256" key="3">
    <source>
        <dbReference type="ARBA" id="ARBA00004887"/>
    </source>
</evidence>
<gene>
    <name evidence="12" type="primary">ribE</name>
    <name evidence="12" type="ORF">PF021_07150</name>
</gene>
<dbReference type="PROSITE" id="PS51177">
    <property type="entry name" value="LUMAZINE_BIND"/>
    <property type="match status" value="2"/>
</dbReference>
<dbReference type="EC" id="2.5.1.9" evidence="4 9"/>
<feature type="domain" description="Lumazine-binding" evidence="11">
    <location>
        <begin position="1"/>
        <end position="87"/>
    </location>
</feature>
<evidence type="ECO:0000256" key="6">
    <source>
        <dbReference type="ARBA" id="ARBA00022619"/>
    </source>
</evidence>
<dbReference type="InterPro" id="IPR001783">
    <property type="entry name" value="Lumazine-bd"/>
</dbReference>
<dbReference type="InterPro" id="IPR023366">
    <property type="entry name" value="ATP_synth_asu-like_sf"/>
</dbReference>
<dbReference type="PIRSF" id="PIRSF000498">
    <property type="entry name" value="Riboflavin_syn_A"/>
    <property type="match status" value="1"/>
</dbReference>
<comment type="catalytic activity">
    <reaction evidence="1">
        <text>2 6,7-dimethyl-8-(1-D-ribityl)lumazine + H(+) = 5-amino-6-(D-ribitylamino)uracil + riboflavin</text>
        <dbReference type="Rhea" id="RHEA:20772"/>
        <dbReference type="ChEBI" id="CHEBI:15378"/>
        <dbReference type="ChEBI" id="CHEBI:15934"/>
        <dbReference type="ChEBI" id="CHEBI:57986"/>
        <dbReference type="ChEBI" id="CHEBI:58201"/>
        <dbReference type="EC" id="2.5.1.9"/>
    </reaction>
</comment>
<feature type="repeat" description="Lumazine-binding" evidence="10">
    <location>
        <begin position="1"/>
        <end position="87"/>
    </location>
</feature>
<protein>
    <recommendedName>
        <fullName evidence="5 9">Riboflavin synthase</fullName>
        <ecNumber evidence="4 9">2.5.1.9</ecNumber>
    </recommendedName>
</protein>
<dbReference type="NCBIfam" id="NF006767">
    <property type="entry name" value="PRK09289.1"/>
    <property type="match status" value="1"/>
</dbReference>
<feature type="repeat" description="Lumazine-binding" evidence="10">
    <location>
        <begin position="88"/>
        <end position="184"/>
    </location>
</feature>
<proteinExistence type="predicted"/>
<keyword evidence="8" id="KW-0677">Repeat</keyword>
<name>A0ABT4VFF3_9HELI</name>
<dbReference type="NCBIfam" id="TIGR00187">
    <property type="entry name" value="ribE"/>
    <property type="match status" value="1"/>
</dbReference>
<comment type="function">
    <text evidence="2">Catalyzes the dismutation of two molecules of 6,7-dimethyl-8-ribityllumazine, resulting in the formation of riboflavin and 5-amino-6-(D-ribitylamino)uracil.</text>
</comment>
<keyword evidence="13" id="KW-1185">Reference proteome</keyword>
<feature type="domain" description="Lumazine-binding" evidence="11">
    <location>
        <begin position="88"/>
        <end position="184"/>
    </location>
</feature>
<evidence type="ECO:0000313" key="12">
    <source>
        <dbReference type="EMBL" id="MDA3969444.1"/>
    </source>
</evidence>
<keyword evidence="7 12" id="KW-0808">Transferase</keyword>
<evidence type="ECO:0000256" key="2">
    <source>
        <dbReference type="ARBA" id="ARBA00002803"/>
    </source>
</evidence>
<dbReference type="PANTHER" id="PTHR21098:SF12">
    <property type="entry name" value="RIBOFLAVIN SYNTHASE"/>
    <property type="match status" value="1"/>
</dbReference>
<evidence type="ECO:0000256" key="8">
    <source>
        <dbReference type="ARBA" id="ARBA00022737"/>
    </source>
</evidence>
<reference evidence="12 13" key="1">
    <citation type="submission" date="2023-01" db="EMBL/GenBank/DDBJ databases">
        <title>Description of Helicobacter ibis sp. nov. isolated from faecal droppings of black-faced ibis (Theristicus melanopis).</title>
        <authorList>
            <person name="Lopez-Cantillo M."/>
            <person name="Vidal-Veuthey B."/>
            <person name="Mella A."/>
            <person name="De La Haba R."/>
            <person name="Collado L."/>
        </authorList>
    </citation>
    <scope>NUCLEOTIDE SEQUENCE [LARGE SCALE GENOMIC DNA]</scope>
    <source>
        <strain evidence="12 13">A82</strain>
    </source>
</reference>
<dbReference type="GO" id="GO:0004746">
    <property type="term" value="F:riboflavin synthase activity"/>
    <property type="evidence" value="ECO:0007669"/>
    <property type="project" value="UniProtKB-EC"/>
</dbReference>
<comment type="pathway">
    <text evidence="3">Cofactor biosynthesis; riboflavin biosynthesis; riboflavin from 2-hydroxy-3-oxobutyl phosphate and 5-amino-6-(D-ribitylamino)uracil: step 2/2.</text>
</comment>
<evidence type="ECO:0000313" key="13">
    <source>
        <dbReference type="Proteomes" id="UP001210261"/>
    </source>
</evidence>
<dbReference type="InterPro" id="IPR017938">
    <property type="entry name" value="Riboflavin_synthase-like_b-brl"/>
</dbReference>
<dbReference type="EMBL" id="JAQHXR010000004">
    <property type="protein sequence ID" value="MDA3969444.1"/>
    <property type="molecule type" value="Genomic_DNA"/>
</dbReference>
<evidence type="ECO:0000259" key="11">
    <source>
        <dbReference type="PROSITE" id="PS51177"/>
    </source>
</evidence>
<comment type="caution">
    <text evidence="12">The sequence shown here is derived from an EMBL/GenBank/DDBJ whole genome shotgun (WGS) entry which is preliminary data.</text>
</comment>
<accession>A0ABT4VFF3</accession>
<organism evidence="12 13">
    <name type="scientific">Helicobacter ibis</name>
    <dbReference type="NCBI Taxonomy" id="2962633"/>
    <lineage>
        <taxon>Bacteria</taxon>
        <taxon>Pseudomonadati</taxon>
        <taxon>Campylobacterota</taxon>
        <taxon>Epsilonproteobacteria</taxon>
        <taxon>Campylobacterales</taxon>
        <taxon>Helicobacteraceae</taxon>
        <taxon>Helicobacter</taxon>
    </lineage>
</organism>
<evidence type="ECO:0000256" key="9">
    <source>
        <dbReference type="NCBIfam" id="TIGR00187"/>
    </source>
</evidence>
<dbReference type="PANTHER" id="PTHR21098">
    <property type="entry name" value="RIBOFLAVIN SYNTHASE ALPHA CHAIN"/>
    <property type="match status" value="1"/>
</dbReference>